<feature type="compositionally biased region" description="Basic and acidic residues" evidence="7">
    <location>
        <begin position="97"/>
        <end position="117"/>
    </location>
</feature>
<comment type="subcellular location">
    <subcellularLocation>
        <location evidence="1">Nucleus</location>
    </subcellularLocation>
</comment>
<feature type="domain" description="RRM" evidence="8">
    <location>
        <begin position="11"/>
        <end position="92"/>
    </location>
</feature>
<feature type="compositionally biased region" description="Polar residues" evidence="7">
    <location>
        <begin position="301"/>
        <end position="312"/>
    </location>
</feature>
<dbReference type="Proteomes" id="UP000774326">
    <property type="component" value="Unassembled WGS sequence"/>
</dbReference>
<dbReference type="PANTHER" id="PTHR48028">
    <property type="entry name" value="GLYCINE-RICH RNA-BINDING PROTEIN RZ1A"/>
    <property type="match status" value="1"/>
</dbReference>
<dbReference type="Gene3D" id="3.30.70.330">
    <property type="match status" value="2"/>
</dbReference>
<evidence type="ECO:0000256" key="6">
    <source>
        <dbReference type="PROSITE-ProRule" id="PRU00176"/>
    </source>
</evidence>
<keyword evidence="10" id="KW-1185">Reference proteome</keyword>
<dbReference type="GO" id="GO:0003723">
    <property type="term" value="F:RNA binding"/>
    <property type="evidence" value="ECO:0007669"/>
    <property type="project" value="UniProtKB-UniRule"/>
</dbReference>
<proteinExistence type="predicted"/>
<dbReference type="SUPFAM" id="SSF54928">
    <property type="entry name" value="RNA-binding domain, RBD"/>
    <property type="match status" value="1"/>
</dbReference>
<organism evidence="9 10">
    <name type="scientific">Wickerhamomyces pijperi</name>
    <name type="common">Yeast</name>
    <name type="synonym">Pichia pijperi</name>
    <dbReference type="NCBI Taxonomy" id="599730"/>
    <lineage>
        <taxon>Eukaryota</taxon>
        <taxon>Fungi</taxon>
        <taxon>Dikarya</taxon>
        <taxon>Ascomycota</taxon>
        <taxon>Saccharomycotina</taxon>
        <taxon>Saccharomycetes</taxon>
        <taxon>Phaffomycetales</taxon>
        <taxon>Wickerhamomycetaceae</taxon>
        <taxon>Wickerhamomyces</taxon>
    </lineage>
</organism>
<evidence type="ECO:0000256" key="4">
    <source>
        <dbReference type="ARBA" id="ARBA00023187"/>
    </source>
</evidence>
<feature type="region of interest" description="Disordered" evidence="7">
    <location>
        <begin position="289"/>
        <end position="312"/>
    </location>
</feature>
<gene>
    <name evidence="9" type="ORF">WICPIJ_005852</name>
</gene>
<evidence type="ECO:0000256" key="7">
    <source>
        <dbReference type="SAM" id="MobiDB-lite"/>
    </source>
</evidence>
<dbReference type="InterPro" id="IPR035979">
    <property type="entry name" value="RBD_domain_sf"/>
</dbReference>
<evidence type="ECO:0000256" key="5">
    <source>
        <dbReference type="ARBA" id="ARBA00023242"/>
    </source>
</evidence>
<keyword evidence="5" id="KW-0539">Nucleus</keyword>
<evidence type="ECO:0000313" key="9">
    <source>
        <dbReference type="EMBL" id="KAH3683183.1"/>
    </source>
</evidence>
<reference evidence="9" key="1">
    <citation type="journal article" date="2021" name="Open Biol.">
        <title>Shared evolutionary footprints suggest mitochondrial oxidative damage underlies multiple complex I losses in fungi.</title>
        <authorList>
            <person name="Schikora-Tamarit M.A."/>
            <person name="Marcet-Houben M."/>
            <person name="Nosek J."/>
            <person name="Gabaldon T."/>
        </authorList>
    </citation>
    <scope>NUCLEOTIDE SEQUENCE</scope>
    <source>
        <strain evidence="9">CBS2887</strain>
    </source>
</reference>
<evidence type="ECO:0000313" key="10">
    <source>
        <dbReference type="Proteomes" id="UP000774326"/>
    </source>
</evidence>
<dbReference type="GO" id="GO:0008380">
    <property type="term" value="P:RNA splicing"/>
    <property type="evidence" value="ECO:0007669"/>
    <property type="project" value="UniProtKB-KW"/>
</dbReference>
<dbReference type="PANTHER" id="PTHR48028:SF4">
    <property type="entry name" value="SC35-LIKE SPLICING FACTOR"/>
    <property type="match status" value="1"/>
</dbReference>
<keyword evidence="4" id="KW-0508">mRNA splicing</keyword>
<dbReference type="InterPro" id="IPR000504">
    <property type="entry name" value="RRM_dom"/>
</dbReference>
<name>A0A9P8Q376_WICPI</name>
<protein>
    <recommendedName>
        <fullName evidence="8">RRM domain-containing protein</fullName>
    </recommendedName>
</protein>
<evidence type="ECO:0000256" key="1">
    <source>
        <dbReference type="ARBA" id="ARBA00004123"/>
    </source>
</evidence>
<comment type="caution">
    <text evidence="9">The sequence shown here is derived from an EMBL/GenBank/DDBJ whole genome shotgun (WGS) entry which is preliminary data.</text>
</comment>
<reference evidence="9" key="2">
    <citation type="submission" date="2021-01" db="EMBL/GenBank/DDBJ databases">
        <authorList>
            <person name="Schikora-Tamarit M.A."/>
        </authorList>
    </citation>
    <scope>NUCLEOTIDE SEQUENCE</scope>
    <source>
        <strain evidence="9">CBS2887</strain>
    </source>
</reference>
<dbReference type="SMART" id="SM00360">
    <property type="entry name" value="RRM"/>
    <property type="match status" value="1"/>
</dbReference>
<dbReference type="EMBL" id="JAEUBG010003213">
    <property type="protein sequence ID" value="KAH3683183.1"/>
    <property type="molecule type" value="Genomic_DNA"/>
</dbReference>
<feature type="compositionally biased region" description="Basic and acidic residues" evidence="7">
    <location>
        <begin position="170"/>
        <end position="182"/>
    </location>
</feature>
<dbReference type="AlphaFoldDB" id="A0A9P8Q376"/>
<dbReference type="OrthoDB" id="6730379at2759"/>
<accession>A0A9P8Q376</accession>
<keyword evidence="2" id="KW-0507">mRNA processing</keyword>
<keyword evidence="3 6" id="KW-0694">RNA-binding</keyword>
<dbReference type="CDD" id="cd00590">
    <property type="entry name" value="RRM_SF"/>
    <property type="match status" value="1"/>
</dbReference>
<dbReference type="Pfam" id="PF00076">
    <property type="entry name" value="RRM_1"/>
    <property type="match status" value="1"/>
</dbReference>
<feature type="compositionally biased region" description="Basic residues" evidence="7">
    <location>
        <begin position="118"/>
        <end position="127"/>
    </location>
</feature>
<evidence type="ECO:0000259" key="8">
    <source>
        <dbReference type="PROSITE" id="PS50102"/>
    </source>
</evidence>
<dbReference type="GO" id="GO:0006397">
    <property type="term" value="P:mRNA processing"/>
    <property type="evidence" value="ECO:0007669"/>
    <property type="project" value="UniProtKB-KW"/>
</dbReference>
<dbReference type="InterPro" id="IPR051106">
    <property type="entry name" value="RNA-bind/splicing_reg"/>
</dbReference>
<dbReference type="GO" id="GO:0005634">
    <property type="term" value="C:nucleus"/>
    <property type="evidence" value="ECO:0007669"/>
    <property type="project" value="UniProtKB-SubCell"/>
</dbReference>
<evidence type="ECO:0000256" key="2">
    <source>
        <dbReference type="ARBA" id="ARBA00022664"/>
    </source>
</evidence>
<dbReference type="PROSITE" id="PS50102">
    <property type="entry name" value="RRM"/>
    <property type="match status" value="1"/>
</dbReference>
<evidence type="ECO:0000256" key="3">
    <source>
        <dbReference type="ARBA" id="ARBA00022884"/>
    </source>
</evidence>
<dbReference type="InterPro" id="IPR012677">
    <property type="entry name" value="Nucleotide-bd_a/b_plait_sf"/>
</dbReference>
<feature type="region of interest" description="Disordered" evidence="7">
    <location>
        <begin position="97"/>
        <end position="183"/>
    </location>
</feature>
<sequence>MSATETATSNNRLFVGNIAPGSTKEDIAEVFKDYPVRSINVPTFKYRGVSRGKGYAFIDFDSTKETNLDEVIQKFNEFDFNGKKLYLEFSKPRHVPEKNAEENGEVVEKTESSSEPKKNRRSRRPKGKKEPEVNGDATVEPESATTETTDVTTGSDASNPQKSIKKRRQAKPERVPVEEGVKSKNSLLFRNIPRELYYSEFQQFIFSKDESAKHVSLPTFRPPRSVVKAAKEEGNEVRSRNKGIAFVRFEITKDGETIDQKLEKYNGLEFKERPLQVEVVIETRVKSLDRNSKVVEPEAGSESSAQAAVTEA</sequence>